<organism evidence="2 3">
    <name type="scientific">Caenispirillum bisanense</name>
    <dbReference type="NCBI Taxonomy" id="414052"/>
    <lineage>
        <taxon>Bacteria</taxon>
        <taxon>Pseudomonadati</taxon>
        <taxon>Pseudomonadota</taxon>
        <taxon>Alphaproteobacteria</taxon>
        <taxon>Rhodospirillales</taxon>
        <taxon>Novispirillaceae</taxon>
        <taxon>Caenispirillum</taxon>
    </lineage>
</organism>
<proteinExistence type="predicted"/>
<dbReference type="Proteomes" id="UP000219621">
    <property type="component" value="Unassembled WGS sequence"/>
</dbReference>
<dbReference type="RefSeq" id="WP_097278111.1">
    <property type="nucleotide sequence ID" value="NZ_OCNJ01000002.1"/>
</dbReference>
<reference evidence="2 3" key="1">
    <citation type="submission" date="2017-09" db="EMBL/GenBank/DDBJ databases">
        <authorList>
            <person name="Ehlers B."/>
            <person name="Leendertz F.H."/>
        </authorList>
    </citation>
    <scope>NUCLEOTIDE SEQUENCE [LARGE SCALE GENOMIC DNA]</scope>
    <source>
        <strain evidence="2 3">USBA 140</strain>
    </source>
</reference>
<gene>
    <name evidence="2" type="ORF">SAMN05421508_102358</name>
</gene>
<feature type="domain" description="HTH cro/C1-type" evidence="1">
    <location>
        <begin position="8"/>
        <end position="66"/>
    </location>
</feature>
<accession>A0A286G9R5</accession>
<dbReference type="Gene3D" id="1.10.260.40">
    <property type="entry name" value="lambda repressor-like DNA-binding domains"/>
    <property type="match status" value="1"/>
</dbReference>
<dbReference type="AlphaFoldDB" id="A0A286G9R5"/>
<dbReference type="EMBL" id="OCNJ01000002">
    <property type="protein sequence ID" value="SOD92287.1"/>
    <property type="molecule type" value="Genomic_DNA"/>
</dbReference>
<evidence type="ECO:0000313" key="3">
    <source>
        <dbReference type="Proteomes" id="UP000219621"/>
    </source>
</evidence>
<dbReference type="SUPFAM" id="SSF47413">
    <property type="entry name" value="lambda repressor-like DNA-binding domains"/>
    <property type="match status" value="1"/>
</dbReference>
<keyword evidence="3" id="KW-1185">Reference proteome</keyword>
<protein>
    <submittedName>
        <fullName evidence="2">Helix-turn-helix domain-containing protein</fullName>
    </submittedName>
</protein>
<dbReference type="PROSITE" id="PS50943">
    <property type="entry name" value="HTH_CROC1"/>
    <property type="match status" value="1"/>
</dbReference>
<dbReference type="InterPro" id="IPR010982">
    <property type="entry name" value="Lambda_DNA-bd_dom_sf"/>
</dbReference>
<dbReference type="GO" id="GO:0003677">
    <property type="term" value="F:DNA binding"/>
    <property type="evidence" value="ECO:0007669"/>
    <property type="project" value="InterPro"/>
</dbReference>
<dbReference type="OrthoDB" id="9809730at2"/>
<dbReference type="CDD" id="cd00093">
    <property type="entry name" value="HTH_XRE"/>
    <property type="match status" value="1"/>
</dbReference>
<evidence type="ECO:0000259" key="1">
    <source>
        <dbReference type="PROSITE" id="PS50943"/>
    </source>
</evidence>
<evidence type="ECO:0000313" key="2">
    <source>
        <dbReference type="EMBL" id="SOD92287.1"/>
    </source>
</evidence>
<dbReference type="SMART" id="SM00530">
    <property type="entry name" value="HTH_XRE"/>
    <property type="match status" value="1"/>
</dbReference>
<dbReference type="InterPro" id="IPR001387">
    <property type="entry name" value="Cro/C1-type_HTH"/>
</dbReference>
<name>A0A286G9R5_9PROT</name>
<dbReference type="Pfam" id="PF13560">
    <property type="entry name" value="HTH_31"/>
    <property type="match status" value="1"/>
</dbReference>
<sequence length="121" mass="13468">MTPFGRRMRELREARGITLKSMAAELGVTAAYLSALEHGHRGKPGPGLVMQICGMLGLIWDEAEELKRLADLSQPKVTLDTGGLSPLATEFVNRLASRLRHLDDQTLTEMLERLEPKRRSS</sequence>